<evidence type="ECO:0000313" key="2">
    <source>
        <dbReference type="EMBL" id="KAF6474908.1"/>
    </source>
</evidence>
<dbReference type="AlphaFoldDB" id="A0A7J8HS54"/>
<protein>
    <submittedName>
        <fullName evidence="2">Uncharacterized protein</fullName>
    </submittedName>
</protein>
<evidence type="ECO:0000313" key="3">
    <source>
        <dbReference type="Proteomes" id="UP000593571"/>
    </source>
</evidence>
<accession>A0A7J8HS54</accession>
<sequence length="165" mass="16736">MLPLRLVPSPHPGPFFTAPLTAPTPSSGGLPSKGRPCVLCSFETGAVSKTNCEKFPERYSRAAGFRGSAGTCPGSTGPALPWQRRVLTLASGPFLSVGKDAVEDIGGSGKNRSPSGNHPKGSGHSCVACPCLQQGFGAGKNASQLWSPAGGRGQHIPGLGLSASQ</sequence>
<comment type="caution">
    <text evidence="2">The sequence shown here is derived from an EMBL/GenBank/DDBJ whole genome shotgun (WGS) entry which is preliminary data.</text>
</comment>
<name>A0A7J8HS54_ROUAE</name>
<keyword evidence="3" id="KW-1185">Reference proteome</keyword>
<evidence type="ECO:0000256" key="1">
    <source>
        <dbReference type="SAM" id="MobiDB-lite"/>
    </source>
</evidence>
<dbReference type="Proteomes" id="UP000593571">
    <property type="component" value="Unassembled WGS sequence"/>
</dbReference>
<feature type="region of interest" description="Disordered" evidence="1">
    <location>
        <begin position="143"/>
        <end position="165"/>
    </location>
</feature>
<organism evidence="2 3">
    <name type="scientific">Rousettus aegyptiacus</name>
    <name type="common">Egyptian fruit bat</name>
    <name type="synonym">Pteropus aegyptiacus</name>
    <dbReference type="NCBI Taxonomy" id="9407"/>
    <lineage>
        <taxon>Eukaryota</taxon>
        <taxon>Metazoa</taxon>
        <taxon>Chordata</taxon>
        <taxon>Craniata</taxon>
        <taxon>Vertebrata</taxon>
        <taxon>Euteleostomi</taxon>
        <taxon>Mammalia</taxon>
        <taxon>Eutheria</taxon>
        <taxon>Laurasiatheria</taxon>
        <taxon>Chiroptera</taxon>
        <taxon>Yinpterochiroptera</taxon>
        <taxon>Pteropodoidea</taxon>
        <taxon>Pteropodidae</taxon>
        <taxon>Rousettinae</taxon>
        <taxon>Rousettus</taxon>
    </lineage>
</organism>
<proteinExistence type="predicted"/>
<gene>
    <name evidence="2" type="ORF">HJG63_011035</name>
</gene>
<reference evidence="2 3" key="1">
    <citation type="journal article" date="2020" name="Nature">
        <title>Six reference-quality genomes reveal evolution of bat adaptations.</title>
        <authorList>
            <person name="Jebb D."/>
            <person name="Huang Z."/>
            <person name="Pippel M."/>
            <person name="Hughes G.M."/>
            <person name="Lavrichenko K."/>
            <person name="Devanna P."/>
            <person name="Winkler S."/>
            <person name="Jermiin L.S."/>
            <person name="Skirmuntt E.C."/>
            <person name="Katzourakis A."/>
            <person name="Burkitt-Gray L."/>
            <person name="Ray D.A."/>
            <person name="Sullivan K.A.M."/>
            <person name="Roscito J.G."/>
            <person name="Kirilenko B.M."/>
            <person name="Davalos L.M."/>
            <person name="Corthals A.P."/>
            <person name="Power M.L."/>
            <person name="Jones G."/>
            <person name="Ransome R.D."/>
            <person name="Dechmann D.K.N."/>
            <person name="Locatelli A.G."/>
            <person name="Puechmaille S.J."/>
            <person name="Fedrigo O."/>
            <person name="Jarvis E.D."/>
            <person name="Hiller M."/>
            <person name="Vernes S.C."/>
            <person name="Myers E.W."/>
            <person name="Teeling E.C."/>
        </authorList>
    </citation>
    <scope>NUCLEOTIDE SEQUENCE [LARGE SCALE GENOMIC DNA]</scope>
    <source>
        <strain evidence="2">MRouAeg1</strain>
        <tissue evidence="2">Muscle</tissue>
    </source>
</reference>
<dbReference type="EMBL" id="JACASE010000004">
    <property type="protein sequence ID" value="KAF6474908.1"/>
    <property type="molecule type" value="Genomic_DNA"/>
</dbReference>